<evidence type="ECO:0000313" key="1">
    <source>
        <dbReference type="EMBL" id="QJA43311.1"/>
    </source>
</evidence>
<protein>
    <submittedName>
        <fullName evidence="1">Uncharacterized protein</fullName>
    </submittedName>
</protein>
<organism evidence="1">
    <name type="scientific">viral metagenome</name>
    <dbReference type="NCBI Taxonomy" id="1070528"/>
    <lineage>
        <taxon>unclassified sequences</taxon>
        <taxon>metagenomes</taxon>
        <taxon>organismal metagenomes</taxon>
    </lineage>
</organism>
<sequence length="216" mass="25227">MTLQEIYSEVIWNLNKETRGTAPTNANLISSTKLWINNRIKAICKTHNFYFMETTNPDNFTLNGTQSYSIDSISPNIKDVLNLILVDGTQISRPIKWQGAEVESKYSQTDTLGEPTNYWVWGNKFWFYPIPDKVYVIRVKSYNWLFDLVNNVDTNEITKRYPQLLINGATADGFNWLQEDASLWEQKFQIGLGEIIRENNRKVNQDYTAKIRLRLK</sequence>
<reference evidence="1" key="1">
    <citation type="submission" date="2020-03" db="EMBL/GenBank/DDBJ databases">
        <title>The deep terrestrial virosphere.</title>
        <authorList>
            <person name="Holmfeldt K."/>
            <person name="Nilsson E."/>
            <person name="Simone D."/>
            <person name="Lopez-Fernandez M."/>
            <person name="Wu X."/>
            <person name="de Brujin I."/>
            <person name="Lundin D."/>
            <person name="Andersson A."/>
            <person name="Bertilsson S."/>
            <person name="Dopson M."/>
        </authorList>
    </citation>
    <scope>NUCLEOTIDE SEQUENCE</scope>
    <source>
        <strain evidence="1">MM171A00247</strain>
        <strain evidence="2">MM171B00144</strain>
    </source>
</reference>
<name>A0A6H1Z778_9ZZZZ</name>
<dbReference type="EMBL" id="MT143893">
    <property type="protein sequence ID" value="QJB04965.1"/>
    <property type="molecule type" value="Genomic_DNA"/>
</dbReference>
<proteinExistence type="predicted"/>
<dbReference type="EMBL" id="MT143700">
    <property type="protein sequence ID" value="QJA43311.1"/>
    <property type="molecule type" value="Genomic_DNA"/>
</dbReference>
<dbReference type="InterPro" id="IPR056209">
    <property type="entry name" value="SU10_adaptor"/>
</dbReference>
<dbReference type="Pfam" id="PF24175">
    <property type="entry name" value="SU10_adaptor"/>
    <property type="match status" value="1"/>
</dbReference>
<evidence type="ECO:0000313" key="2">
    <source>
        <dbReference type="EMBL" id="QJB04965.1"/>
    </source>
</evidence>
<accession>A0A6H1Z778</accession>
<dbReference type="AlphaFoldDB" id="A0A6H1Z778"/>
<gene>
    <name evidence="1" type="ORF">MM171A00247_0025</name>
    <name evidence="2" type="ORF">MM171B00144_0004</name>
</gene>